<proteinExistence type="predicted"/>
<evidence type="ECO:0000313" key="2">
    <source>
        <dbReference type="Proteomes" id="UP000321820"/>
    </source>
</evidence>
<dbReference type="Proteomes" id="UP000321820">
    <property type="component" value="Chromosome"/>
</dbReference>
<dbReference type="KEGG" id="talb:FTW19_23790"/>
<evidence type="ECO:0000313" key="1">
    <source>
        <dbReference type="EMBL" id="QEE30751.1"/>
    </source>
</evidence>
<name>A0A5B9EK88_9BACT</name>
<reference evidence="1 2" key="1">
    <citation type="submission" date="2019-08" db="EMBL/GenBank/DDBJ databases">
        <title>Complete genome sequence of Terriglobus albidus strain ORNL.</title>
        <authorList>
            <person name="Podar M."/>
        </authorList>
    </citation>
    <scope>NUCLEOTIDE SEQUENCE [LARGE SCALE GENOMIC DNA]</scope>
    <source>
        <strain evidence="1 2">ORNL</strain>
    </source>
</reference>
<keyword evidence="2" id="KW-1185">Reference proteome</keyword>
<dbReference type="AlphaFoldDB" id="A0A5B9EK88"/>
<organism evidence="1 2">
    <name type="scientific">Terriglobus albidus</name>
    <dbReference type="NCBI Taxonomy" id="1592106"/>
    <lineage>
        <taxon>Bacteria</taxon>
        <taxon>Pseudomonadati</taxon>
        <taxon>Acidobacteriota</taxon>
        <taxon>Terriglobia</taxon>
        <taxon>Terriglobales</taxon>
        <taxon>Acidobacteriaceae</taxon>
        <taxon>Terriglobus</taxon>
    </lineage>
</organism>
<dbReference type="OrthoDB" id="9763933at2"/>
<dbReference type="RefSeq" id="WP_147650048.1">
    <property type="nucleotide sequence ID" value="NZ_CP042806.1"/>
</dbReference>
<accession>A0A5B9EK88</accession>
<sequence>MRKGMWKSSQAITGLCVVTLLMCGVLRAQPPEAASLTLPNMPLHDPWILANETDKTYYLYTSNVPAV</sequence>
<protein>
    <submittedName>
        <fullName evidence="1">Uncharacterized protein</fullName>
    </submittedName>
</protein>
<dbReference type="EMBL" id="CP042806">
    <property type="protein sequence ID" value="QEE30751.1"/>
    <property type="molecule type" value="Genomic_DNA"/>
</dbReference>
<gene>
    <name evidence="1" type="ORF">FTW19_23790</name>
</gene>